<feature type="coiled-coil region" evidence="11">
    <location>
        <begin position="29"/>
        <end position="114"/>
    </location>
</feature>
<dbReference type="InterPro" id="IPR053716">
    <property type="entry name" value="Flag_assembly_chemotaxis_eff"/>
</dbReference>
<dbReference type="EMBL" id="SRJD01000001">
    <property type="protein sequence ID" value="TGB00282.1"/>
    <property type="molecule type" value="Genomic_DNA"/>
</dbReference>
<keyword evidence="12" id="KW-0282">Flagellum</keyword>
<dbReference type="GO" id="GO:0015031">
    <property type="term" value="P:protein transport"/>
    <property type="evidence" value="ECO:0007669"/>
    <property type="project" value="UniProtKB-KW"/>
</dbReference>
<dbReference type="Gene3D" id="1.10.287.1700">
    <property type="match status" value="1"/>
</dbReference>
<keyword evidence="7" id="KW-1005">Bacterial flagellum biogenesis</keyword>
<gene>
    <name evidence="12" type="primary">fliJ</name>
    <name evidence="12" type="ORF">E4665_01000</name>
</gene>
<dbReference type="GO" id="GO:0071973">
    <property type="term" value="P:bacterial-type flagellum-dependent cell motility"/>
    <property type="evidence" value="ECO:0007669"/>
    <property type="project" value="InterPro"/>
</dbReference>
<comment type="caution">
    <text evidence="12">The sequence shown here is derived from an EMBL/GenBank/DDBJ whole genome shotgun (WGS) entry which is preliminary data.</text>
</comment>
<organism evidence="12 13">
    <name type="scientific">Sporolactobacillus shoreae</name>
    <dbReference type="NCBI Taxonomy" id="1465501"/>
    <lineage>
        <taxon>Bacteria</taxon>
        <taxon>Bacillati</taxon>
        <taxon>Bacillota</taxon>
        <taxon>Bacilli</taxon>
        <taxon>Bacillales</taxon>
        <taxon>Sporolactobacillaceae</taxon>
        <taxon>Sporolactobacillus</taxon>
    </lineage>
</organism>
<dbReference type="OrthoDB" id="2968361at2"/>
<evidence type="ECO:0000256" key="7">
    <source>
        <dbReference type="ARBA" id="ARBA00022795"/>
    </source>
</evidence>
<proteinExistence type="inferred from homology"/>
<comment type="subcellular location">
    <subcellularLocation>
        <location evidence="1">Cell membrane</location>
        <topology evidence="1">Peripheral membrane protein</topology>
        <orientation evidence="1">Cytoplasmic side</orientation>
    </subcellularLocation>
</comment>
<dbReference type="GO" id="GO:0005886">
    <property type="term" value="C:plasma membrane"/>
    <property type="evidence" value="ECO:0007669"/>
    <property type="project" value="UniProtKB-SubCell"/>
</dbReference>
<sequence length="146" mass="17730">MSFDFRLDRVMRIAESERKNFESQYQVLYDRLEKIAHQLLALMEEKKRTQSDLEKKMRKAMTIDSMRLQLIDVETTDRMIDEQTLIYNRSKRQLEQLRVKLHEKTIEVKKYENMREKKKEVYNQEVKKDEMKLMDEVAALRAVSHG</sequence>
<evidence type="ECO:0000256" key="5">
    <source>
        <dbReference type="ARBA" id="ARBA00022475"/>
    </source>
</evidence>
<keyword evidence="12" id="KW-0969">Cilium</keyword>
<comment type="similarity">
    <text evidence="2">Belongs to the FliJ family.</text>
</comment>
<accession>A0A4Z0GVE6</accession>
<keyword evidence="9" id="KW-0472">Membrane</keyword>
<evidence type="ECO:0000313" key="13">
    <source>
        <dbReference type="Proteomes" id="UP000298347"/>
    </source>
</evidence>
<dbReference type="InterPro" id="IPR012823">
    <property type="entry name" value="Flagell_FliJ"/>
</dbReference>
<keyword evidence="6" id="KW-0145">Chemotaxis</keyword>
<name>A0A4Z0GVE6_9BACL</name>
<dbReference type="AlphaFoldDB" id="A0A4Z0GVE6"/>
<evidence type="ECO:0000256" key="3">
    <source>
        <dbReference type="ARBA" id="ARBA00020392"/>
    </source>
</evidence>
<dbReference type="RefSeq" id="WP_135346928.1">
    <property type="nucleotide sequence ID" value="NZ_SRJD01000001.1"/>
</dbReference>
<keyword evidence="11" id="KW-0175">Coiled coil</keyword>
<dbReference type="NCBIfam" id="TIGR02473">
    <property type="entry name" value="flagell_FliJ"/>
    <property type="match status" value="1"/>
</dbReference>
<keyword evidence="4" id="KW-0813">Transport</keyword>
<evidence type="ECO:0000256" key="4">
    <source>
        <dbReference type="ARBA" id="ARBA00022448"/>
    </source>
</evidence>
<protein>
    <recommendedName>
        <fullName evidence="3">Flagellar FliJ protein</fullName>
    </recommendedName>
</protein>
<evidence type="ECO:0000313" key="12">
    <source>
        <dbReference type="EMBL" id="TGB00282.1"/>
    </source>
</evidence>
<dbReference type="Proteomes" id="UP000298347">
    <property type="component" value="Unassembled WGS sequence"/>
</dbReference>
<keyword evidence="13" id="KW-1185">Reference proteome</keyword>
<evidence type="ECO:0000256" key="8">
    <source>
        <dbReference type="ARBA" id="ARBA00022927"/>
    </source>
</evidence>
<evidence type="ECO:0000256" key="2">
    <source>
        <dbReference type="ARBA" id="ARBA00010004"/>
    </source>
</evidence>
<evidence type="ECO:0000256" key="11">
    <source>
        <dbReference type="SAM" id="Coils"/>
    </source>
</evidence>
<dbReference type="GO" id="GO:0006935">
    <property type="term" value="P:chemotaxis"/>
    <property type="evidence" value="ECO:0007669"/>
    <property type="project" value="UniProtKB-KW"/>
</dbReference>
<reference evidence="12 13" key="1">
    <citation type="journal article" date="2015" name="Int. J. Syst. Evol. Microbiol.">
        <title>Sporolactobacillus shoreae sp. nov. and Sporolactobacillus spathodeae sp. nov., two spore-forming lactic acid bacteria isolated from tree barks in Thailand.</title>
        <authorList>
            <person name="Thamacharoensuk T."/>
            <person name="Kitahara M."/>
            <person name="Ohkuma M."/>
            <person name="Thongchul N."/>
            <person name="Tanasupawat S."/>
        </authorList>
    </citation>
    <scope>NUCLEOTIDE SEQUENCE [LARGE SCALE GENOMIC DNA]</scope>
    <source>
        <strain evidence="12 13">BK92</strain>
    </source>
</reference>
<evidence type="ECO:0000256" key="6">
    <source>
        <dbReference type="ARBA" id="ARBA00022500"/>
    </source>
</evidence>
<keyword evidence="10" id="KW-1006">Bacterial flagellum protein export</keyword>
<keyword evidence="8" id="KW-0653">Protein transport</keyword>
<dbReference type="GO" id="GO:0044781">
    <property type="term" value="P:bacterial-type flagellum organization"/>
    <property type="evidence" value="ECO:0007669"/>
    <property type="project" value="UniProtKB-KW"/>
</dbReference>
<dbReference type="Pfam" id="PF02050">
    <property type="entry name" value="FliJ"/>
    <property type="match status" value="1"/>
</dbReference>
<keyword evidence="5" id="KW-1003">Cell membrane</keyword>
<keyword evidence="12" id="KW-0966">Cell projection</keyword>
<evidence type="ECO:0000256" key="9">
    <source>
        <dbReference type="ARBA" id="ARBA00023136"/>
    </source>
</evidence>
<dbReference type="GO" id="GO:0009288">
    <property type="term" value="C:bacterial-type flagellum"/>
    <property type="evidence" value="ECO:0007669"/>
    <property type="project" value="InterPro"/>
</dbReference>
<evidence type="ECO:0000256" key="10">
    <source>
        <dbReference type="ARBA" id="ARBA00023225"/>
    </source>
</evidence>
<evidence type="ECO:0000256" key="1">
    <source>
        <dbReference type="ARBA" id="ARBA00004413"/>
    </source>
</evidence>